<sequence length="302" mass="34629">MPFCLASTTRTCESSGVGGRSASYQPSIWDFDTIRSLKSEYMVDNVFNCFKDDSGQFKSSLHEDIKGMLSFNDASHLAFEGEDILDEAKYLTTTYLKEIKTPLGTSLSLPKLVSHSLELPLHWRMQRLEARWYIEVCMKEGDIDHDLLKFAILDFNMVQETHQNDLKDMSRWWKDLGLGSHPKLSFAFETKLMECFFWTTGVISDPRFDSLRKWYTKLNTLVTTIDDVYDVYGTLDELTLFCLELRGAVVNLARMAQCIYRTPSDESSEVASSPSLEYSCADDEDLCSRLIGRLLGYFPFET</sequence>
<evidence type="ECO:0000256" key="1">
    <source>
        <dbReference type="ARBA" id="ARBA00001946"/>
    </source>
</evidence>
<dbReference type="EMBL" id="JADFTS010000008">
    <property type="protein sequence ID" value="KAF9592441.1"/>
    <property type="molecule type" value="Genomic_DNA"/>
</dbReference>
<dbReference type="AlphaFoldDB" id="A0A835H399"/>
<dbReference type="InterPro" id="IPR036965">
    <property type="entry name" value="Terpene_synth_N_sf"/>
</dbReference>
<dbReference type="InterPro" id="IPR008949">
    <property type="entry name" value="Isoprenoid_synthase_dom_sf"/>
</dbReference>
<name>A0A835H399_9MAGN</name>
<dbReference type="InterPro" id="IPR008930">
    <property type="entry name" value="Terpenoid_cyclase/PrenylTrfase"/>
</dbReference>
<dbReference type="Proteomes" id="UP000631114">
    <property type="component" value="Unassembled WGS sequence"/>
</dbReference>
<dbReference type="Gene3D" id="1.10.600.10">
    <property type="entry name" value="Farnesyl Diphosphate Synthase"/>
    <property type="match status" value="1"/>
</dbReference>
<dbReference type="Gene3D" id="1.50.10.130">
    <property type="entry name" value="Terpene synthase, N-terminal domain"/>
    <property type="match status" value="1"/>
</dbReference>
<dbReference type="InterPro" id="IPR005630">
    <property type="entry name" value="Terpene_synthase_metal-bd"/>
</dbReference>
<dbReference type="Pfam" id="PF01397">
    <property type="entry name" value="Terpene_synth"/>
    <property type="match status" value="1"/>
</dbReference>
<dbReference type="InterPro" id="IPR001906">
    <property type="entry name" value="Terpene_synth_N"/>
</dbReference>
<keyword evidence="2" id="KW-0479">Metal-binding</keyword>
<evidence type="ECO:0000313" key="6">
    <source>
        <dbReference type="EMBL" id="KAF9592441.1"/>
    </source>
</evidence>
<proteinExistence type="predicted"/>
<evidence type="ECO:0000256" key="2">
    <source>
        <dbReference type="ARBA" id="ARBA00022723"/>
    </source>
</evidence>
<comment type="caution">
    <text evidence="6">The sequence shown here is derived from an EMBL/GenBank/DDBJ whole genome shotgun (WGS) entry which is preliminary data.</text>
</comment>
<dbReference type="OrthoDB" id="1936865at2759"/>
<organism evidence="6 7">
    <name type="scientific">Coptis chinensis</name>
    <dbReference type="NCBI Taxonomy" id="261450"/>
    <lineage>
        <taxon>Eukaryota</taxon>
        <taxon>Viridiplantae</taxon>
        <taxon>Streptophyta</taxon>
        <taxon>Embryophyta</taxon>
        <taxon>Tracheophyta</taxon>
        <taxon>Spermatophyta</taxon>
        <taxon>Magnoliopsida</taxon>
        <taxon>Ranunculales</taxon>
        <taxon>Ranunculaceae</taxon>
        <taxon>Coptidoideae</taxon>
        <taxon>Coptis</taxon>
    </lineage>
</organism>
<dbReference type="PANTHER" id="PTHR31225">
    <property type="entry name" value="OS04G0344100 PROTEIN-RELATED"/>
    <property type="match status" value="1"/>
</dbReference>
<dbReference type="InterPro" id="IPR050148">
    <property type="entry name" value="Terpene_synthase-like"/>
</dbReference>
<dbReference type="GO" id="GO:0016114">
    <property type="term" value="P:terpenoid biosynthetic process"/>
    <property type="evidence" value="ECO:0007669"/>
    <property type="project" value="InterPro"/>
</dbReference>
<keyword evidence="3" id="KW-0460">Magnesium</keyword>
<gene>
    <name evidence="6" type="ORF">IFM89_014931</name>
</gene>
<dbReference type="SUPFAM" id="SSF48239">
    <property type="entry name" value="Terpenoid cyclases/Protein prenyltransferases"/>
    <property type="match status" value="1"/>
</dbReference>
<evidence type="ECO:0000313" key="7">
    <source>
        <dbReference type="Proteomes" id="UP000631114"/>
    </source>
</evidence>
<accession>A0A835H399</accession>
<dbReference type="GO" id="GO:0000287">
    <property type="term" value="F:magnesium ion binding"/>
    <property type="evidence" value="ECO:0007669"/>
    <property type="project" value="InterPro"/>
</dbReference>
<dbReference type="GO" id="GO:0010333">
    <property type="term" value="F:terpene synthase activity"/>
    <property type="evidence" value="ECO:0007669"/>
    <property type="project" value="InterPro"/>
</dbReference>
<evidence type="ECO:0000259" key="5">
    <source>
        <dbReference type="Pfam" id="PF03936"/>
    </source>
</evidence>
<evidence type="ECO:0000259" key="4">
    <source>
        <dbReference type="Pfam" id="PF01397"/>
    </source>
</evidence>
<dbReference type="SUPFAM" id="SSF48576">
    <property type="entry name" value="Terpenoid synthases"/>
    <property type="match status" value="1"/>
</dbReference>
<evidence type="ECO:0000256" key="3">
    <source>
        <dbReference type="ARBA" id="ARBA00022842"/>
    </source>
</evidence>
<keyword evidence="7" id="KW-1185">Reference proteome</keyword>
<dbReference type="Pfam" id="PF03936">
    <property type="entry name" value="Terpene_synth_C"/>
    <property type="match status" value="1"/>
</dbReference>
<reference evidence="6 7" key="1">
    <citation type="submission" date="2020-10" db="EMBL/GenBank/DDBJ databases">
        <title>The Coptis chinensis genome and diversification of protoberbering-type alkaloids.</title>
        <authorList>
            <person name="Wang B."/>
            <person name="Shu S."/>
            <person name="Song C."/>
            <person name="Liu Y."/>
        </authorList>
    </citation>
    <scope>NUCLEOTIDE SEQUENCE [LARGE SCALE GENOMIC DNA]</scope>
    <source>
        <strain evidence="6">HL-2020</strain>
        <tissue evidence="6">Leaf</tissue>
    </source>
</reference>
<feature type="domain" description="Terpene synthase N-terminal" evidence="4">
    <location>
        <begin position="42"/>
        <end position="117"/>
    </location>
</feature>
<dbReference type="PANTHER" id="PTHR31225:SF252">
    <property type="entry name" value="TERPENE SYNTHASE 12-RELATED"/>
    <property type="match status" value="1"/>
</dbReference>
<protein>
    <submittedName>
        <fullName evidence="6">Uncharacterized protein</fullName>
    </submittedName>
</protein>
<comment type="cofactor">
    <cofactor evidence="1">
        <name>Mg(2+)</name>
        <dbReference type="ChEBI" id="CHEBI:18420"/>
    </cofactor>
</comment>
<feature type="domain" description="Terpene synthase metal-binding" evidence="5">
    <location>
        <begin position="181"/>
        <end position="242"/>
    </location>
</feature>